<dbReference type="Gene3D" id="3.10.129.10">
    <property type="entry name" value="Hotdog Thioesterase"/>
    <property type="match status" value="1"/>
</dbReference>
<dbReference type="AlphaFoldDB" id="A0A412AUX9"/>
<dbReference type="PANTHER" id="PTHR30272:SF1">
    <property type="entry name" value="3-HYDROXYACYL-[ACYL-CARRIER-PROTEIN] DEHYDRATASE"/>
    <property type="match status" value="1"/>
</dbReference>
<evidence type="ECO:0000256" key="2">
    <source>
        <dbReference type="ARBA" id="ARBA00023239"/>
    </source>
</evidence>
<dbReference type="GO" id="GO:0016829">
    <property type="term" value="F:lyase activity"/>
    <property type="evidence" value="ECO:0007669"/>
    <property type="project" value="UniProtKB-KW"/>
</dbReference>
<evidence type="ECO:0000313" key="3">
    <source>
        <dbReference type="EMBL" id="RGQ35792.1"/>
    </source>
</evidence>
<organism evidence="3 4">
    <name type="scientific">[Clostridium] leptum</name>
    <dbReference type="NCBI Taxonomy" id="1535"/>
    <lineage>
        <taxon>Bacteria</taxon>
        <taxon>Bacillati</taxon>
        <taxon>Bacillota</taxon>
        <taxon>Clostridia</taxon>
        <taxon>Eubacteriales</taxon>
        <taxon>Oscillospiraceae</taxon>
        <taxon>Oscillospiraceae incertae sedis</taxon>
    </lineage>
</organism>
<dbReference type="Pfam" id="PF07977">
    <property type="entry name" value="FabA"/>
    <property type="match status" value="1"/>
</dbReference>
<dbReference type="InterPro" id="IPR029069">
    <property type="entry name" value="HotDog_dom_sf"/>
</dbReference>
<dbReference type="EMBL" id="QRTC01000061">
    <property type="protein sequence ID" value="RGQ35792.1"/>
    <property type="molecule type" value="Genomic_DNA"/>
</dbReference>
<dbReference type="CDD" id="cd01288">
    <property type="entry name" value="FabZ"/>
    <property type="match status" value="1"/>
</dbReference>
<name>A0A412AUX9_9FIRM</name>
<dbReference type="NCBIfam" id="NF000582">
    <property type="entry name" value="PRK00006.1"/>
    <property type="match status" value="1"/>
</dbReference>
<evidence type="ECO:0000313" key="4">
    <source>
        <dbReference type="Proteomes" id="UP000284751"/>
    </source>
</evidence>
<comment type="similarity">
    <text evidence="1">Belongs to the thioester dehydratase family. FabZ subfamily.</text>
</comment>
<gene>
    <name evidence="3" type="ORF">DWY99_12205</name>
</gene>
<keyword evidence="2" id="KW-0456">Lyase</keyword>
<dbReference type="PANTHER" id="PTHR30272">
    <property type="entry name" value="3-HYDROXYACYL-[ACYL-CARRIER-PROTEIN] DEHYDRATASE"/>
    <property type="match status" value="1"/>
</dbReference>
<proteinExistence type="inferred from homology"/>
<comment type="caution">
    <text evidence="3">The sequence shown here is derived from an EMBL/GenBank/DDBJ whole genome shotgun (WGS) entry which is preliminary data.</text>
</comment>
<dbReference type="Proteomes" id="UP000284751">
    <property type="component" value="Unassembled WGS sequence"/>
</dbReference>
<protein>
    <submittedName>
        <fullName evidence="3">Beta-hydroxyacyl-ACP dehydratase</fullName>
    </submittedName>
</protein>
<dbReference type="SUPFAM" id="SSF54637">
    <property type="entry name" value="Thioesterase/thiol ester dehydrase-isomerase"/>
    <property type="match status" value="1"/>
</dbReference>
<dbReference type="InterPro" id="IPR013114">
    <property type="entry name" value="FabA_FabZ"/>
</dbReference>
<accession>A0A412AUX9</accession>
<reference evidence="3 4" key="1">
    <citation type="submission" date="2018-08" db="EMBL/GenBank/DDBJ databases">
        <title>A genome reference for cultivated species of the human gut microbiota.</title>
        <authorList>
            <person name="Zou Y."/>
            <person name="Xue W."/>
            <person name="Luo G."/>
        </authorList>
    </citation>
    <scope>NUCLEOTIDE SEQUENCE [LARGE SCALE GENOMIC DNA]</scope>
    <source>
        <strain evidence="3 4">AF28-26</strain>
    </source>
</reference>
<evidence type="ECO:0000256" key="1">
    <source>
        <dbReference type="ARBA" id="ARBA00009174"/>
    </source>
</evidence>
<sequence length="140" mass="15466">MNREEIMRIIPHRPPMLLVDEAEKTDENSCRGSYTVKGDEWFLQGHFPGKPTVPGVVLCEMMGQACAVILADKVQGSIPYFTGIKNAKFKHPVLPGDTLEIECAMTKNRGAFYFAEGKGSVNGKVCVQAEFSFALVKPEE</sequence>